<dbReference type="AlphaFoldDB" id="A0A0G0NB52"/>
<organism evidence="1 2">
    <name type="scientific">Candidatus Woesebacteria bacterium GW2011_GWA1_39_21b</name>
    <dbReference type="NCBI Taxonomy" id="1618551"/>
    <lineage>
        <taxon>Bacteria</taxon>
        <taxon>Candidatus Woeseibacteriota</taxon>
    </lineage>
</organism>
<evidence type="ECO:0000313" key="2">
    <source>
        <dbReference type="Proteomes" id="UP000034690"/>
    </source>
</evidence>
<evidence type="ECO:0000313" key="1">
    <source>
        <dbReference type="EMBL" id="KKR13394.1"/>
    </source>
</evidence>
<dbReference type="SUPFAM" id="SSF50475">
    <property type="entry name" value="FMN-binding split barrel"/>
    <property type="match status" value="1"/>
</dbReference>
<reference evidence="1 2" key="1">
    <citation type="journal article" date="2015" name="Nature">
        <title>rRNA introns, odd ribosomes, and small enigmatic genomes across a large radiation of phyla.</title>
        <authorList>
            <person name="Brown C.T."/>
            <person name="Hug L.A."/>
            <person name="Thomas B.C."/>
            <person name="Sharon I."/>
            <person name="Castelle C.J."/>
            <person name="Singh A."/>
            <person name="Wilkins M.J."/>
            <person name="Williams K.H."/>
            <person name="Banfield J.F."/>
        </authorList>
    </citation>
    <scope>NUCLEOTIDE SEQUENCE [LARGE SCALE GENOMIC DNA]</scope>
</reference>
<dbReference type="Gene3D" id="2.30.110.10">
    <property type="entry name" value="Electron Transport, Fmn-binding Protein, Chain A"/>
    <property type="match status" value="1"/>
</dbReference>
<protein>
    <recommendedName>
        <fullName evidence="3">Pyridoxamine 5'-phosphate oxidase putative domain-containing protein</fullName>
    </recommendedName>
</protein>
<sequence>MTPNELTRIAKHIIKNNIYLTLGTADKDPWVAPVFYAVDNKYNFYYISQMDSLHTK</sequence>
<gene>
    <name evidence="1" type="ORF">UT40_C0018G0039</name>
</gene>
<dbReference type="InterPro" id="IPR012349">
    <property type="entry name" value="Split_barrel_FMN-bd"/>
</dbReference>
<proteinExistence type="predicted"/>
<accession>A0A0G0NB52</accession>
<evidence type="ECO:0008006" key="3">
    <source>
        <dbReference type="Google" id="ProtNLM"/>
    </source>
</evidence>
<name>A0A0G0NB52_9BACT</name>
<dbReference type="EMBL" id="LBWQ01000018">
    <property type="protein sequence ID" value="KKR13394.1"/>
    <property type="molecule type" value="Genomic_DNA"/>
</dbReference>
<dbReference type="Proteomes" id="UP000034690">
    <property type="component" value="Unassembled WGS sequence"/>
</dbReference>
<comment type="caution">
    <text evidence="1">The sequence shown here is derived from an EMBL/GenBank/DDBJ whole genome shotgun (WGS) entry which is preliminary data.</text>
</comment>
<feature type="non-terminal residue" evidence="1">
    <location>
        <position position="56"/>
    </location>
</feature>